<dbReference type="Proteomes" id="UP000577386">
    <property type="component" value="Unassembled WGS sequence"/>
</dbReference>
<keyword evidence="5" id="KW-1185">Reference proteome</keyword>
<dbReference type="Pfam" id="PF07228">
    <property type="entry name" value="SpoIIE"/>
    <property type="match status" value="1"/>
</dbReference>
<dbReference type="EMBL" id="JACJIJ010000002">
    <property type="protein sequence ID" value="MBA9051245.1"/>
    <property type="molecule type" value="Genomic_DNA"/>
</dbReference>
<dbReference type="AlphaFoldDB" id="A0A7W3NIN2"/>
<name>A0A7W3NIN2_STRMR</name>
<accession>A0A7W3NIN2</accession>
<dbReference type="PANTHER" id="PTHR43156">
    <property type="entry name" value="STAGE II SPORULATION PROTEIN E-RELATED"/>
    <property type="match status" value="1"/>
</dbReference>
<sequence>MATDTDDIDAALIAARHQLPGARDAGGARGKGRGKGREAEVALDRIGLAEVLAAAEKAAPMASLDVVARNLRDRFGAQYVSFLFVDVIGRKLVRVGEETATQEGRRADQVELHGSVYDDVLRSQRLVCTSSDGGRWQRVIAPVTNRGDTIGVLELSLPDAGADVLEQVEEAAHALAYLVVTDRRFTDLYQWGQRTTGLSLAAEIQRQLLPSAPSCEAAEFALACALVPADTIAGDTYDYTLDRSTLHLSLTDAMGHDVDASLIATLLVNASRGARRAGADLVEQACRTHQAMLDHGRHTFATGQLLRIALDGSGAQFVNAGHPRPLRLRDGVVEEVPLEADLPFGVSAACGSYQAQDLDLRPGDRLVLYTDGMQERRAQTVDLSGLIRETAEEQPREVVRALTAAVADTCGGHLQDDATVMCLDWHGPQPEGGSVNAGADTDRGARRGPAARER</sequence>
<evidence type="ECO:0000256" key="1">
    <source>
        <dbReference type="ARBA" id="ARBA00022801"/>
    </source>
</evidence>
<keyword evidence="1" id="KW-0378">Hydrolase</keyword>
<feature type="region of interest" description="Disordered" evidence="2">
    <location>
        <begin position="430"/>
        <end position="454"/>
    </location>
</feature>
<feature type="compositionally biased region" description="Basic and acidic residues" evidence="2">
    <location>
        <begin position="440"/>
        <end position="454"/>
    </location>
</feature>
<evidence type="ECO:0000259" key="3">
    <source>
        <dbReference type="SMART" id="SM00331"/>
    </source>
</evidence>
<dbReference type="GO" id="GO:0016791">
    <property type="term" value="F:phosphatase activity"/>
    <property type="evidence" value="ECO:0007669"/>
    <property type="project" value="TreeGrafter"/>
</dbReference>
<dbReference type="SMART" id="SM00331">
    <property type="entry name" value="PP2C_SIG"/>
    <property type="match status" value="1"/>
</dbReference>
<dbReference type="InterPro" id="IPR001932">
    <property type="entry name" value="PPM-type_phosphatase-like_dom"/>
</dbReference>
<proteinExistence type="predicted"/>
<gene>
    <name evidence="4" type="ORF">HDA42_000423</name>
</gene>
<reference evidence="4 5" key="1">
    <citation type="submission" date="2020-08" db="EMBL/GenBank/DDBJ databases">
        <title>Sequencing the genomes of 1000 actinobacteria strains.</title>
        <authorList>
            <person name="Klenk H.-P."/>
        </authorList>
    </citation>
    <scope>NUCLEOTIDE SEQUENCE [LARGE SCALE GENOMIC DNA]</scope>
    <source>
        <strain evidence="4 5">DSM 41827</strain>
    </source>
</reference>
<evidence type="ECO:0000313" key="5">
    <source>
        <dbReference type="Proteomes" id="UP000577386"/>
    </source>
</evidence>
<feature type="domain" description="PPM-type phosphatase" evidence="3">
    <location>
        <begin position="217"/>
        <end position="425"/>
    </location>
</feature>
<dbReference type="SUPFAM" id="SSF81606">
    <property type="entry name" value="PP2C-like"/>
    <property type="match status" value="1"/>
</dbReference>
<dbReference type="PANTHER" id="PTHR43156:SF2">
    <property type="entry name" value="STAGE II SPORULATION PROTEIN E"/>
    <property type="match status" value="1"/>
</dbReference>
<dbReference type="InterPro" id="IPR036457">
    <property type="entry name" value="PPM-type-like_dom_sf"/>
</dbReference>
<organism evidence="4 5">
    <name type="scientific">Streptomyces murinus</name>
    <dbReference type="NCBI Taxonomy" id="33900"/>
    <lineage>
        <taxon>Bacteria</taxon>
        <taxon>Bacillati</taxon>
        <taxon>Actinomycetota</taxon>
        <taxon>Actinomycetes</taxon>
        <taxon>Kitasatosporales</taxon>
        <taxon>Streptomycetaceae</taxon>
        <taxon>Streptomyces</taxon>
    </lineage>
</organism>
<dbReference type="InterPro" id="IPR052016">
    <property type="entry name" value="Bact_Sigma-Reg"/>
</dbReference>
<dbReference type="Gene3D" id="3.60.40.10">
    <property type="entry name" value="PPM-type phosphatase domain"/>
    <property type="match status" value="1"/>
</dbReference>
<comment type="caution">
    <text evidence="4">The sequence shown here is derived from an EMBL/GenBank/DDBJ whole genome shotgun (WGS) entry which is preliminary data.</text>
</comment>
<evidence type="ECO:0000313" key="4">
    <source>
        <dbReference type="EMBL" id="MBA9051245.1"/>
    </source>
</evidence>
<evidence type="ECO:0000256" key="2">
    <source>
        <dbReference type="SAM" id="MobiDB-lite"/>
    </source>
</evidence>
<protein>
    <submittedName>
        <fullName evidence="4">Serine phosphatase RsbU (Regulator of sigma subunit)</fullName>
    </submittedName>
</protein>